<dbReference type="Gene3D" id="3.20.20.450">
    <property type="entry name" value="EAL domain"/>
    <property type="match status" value="1"/>
</dbReference>
<proteinExistence type="predicted"/>
<dbReference type="InterPro" id="IPR054327">
    <property type="entry name" value="His-kinase-like_sensor"/>
</dbReference>
<feature type="domain" description="EAL" evidence="3">
    <location>
        <begin position="528"/>
        <end position="777"/>
    </location>
</feature>
<dbReference type="Gene3D" id="3.30.70.270">
    <property type="match status" value="1"/>
</dbReference>
<evidence type="ECO:0000256" key="2">
    <source>
        <dbReference type="SAM" id="Phobius"/>
    </source>
</evidence>
<keyword evidence="2" id="KW-0472">Membrane</keyword>
<dbReference type="CDD" id="cd12914">
    <property type="entry name" value="PDC1_DGC_like"/>
    <property type="match status" value="1"/>
</dbReference>
<organism evidence="5 6">
    <name type="scientific">Plastoroseomonas hellenica</name>
    <dbReference type="NCBI Taxonomy" id="2687306"/>
    <lineage>
        <taxon>Bacteria</taxon>
        <taxon>Pseudomonadati</taxon>
        <taxon>Pseudomonadota</taxon>
        <taxon>Alphaproteobacteria</taxon>
        <taxon>Acetobacterales</taxon>
        <taxon>Acetobacteraceae</taxon>
        <taxon>Plastoroseomonas</taxon>
    </lineage>
</organism>
<dbReference type="Pfam" id="PF00990">
    <property type="entry name" value="GGDEF"/>
    <property type="match status" value="1"/>
</dbReference>
<dbReference type="SUPFAM" id="SSF55073">
    <property type="entry name" value="Nucleotide cyclase"/>
    <property type="match status" value="1"/>
</dbReference>
<evidence type="ECO:0000313" key="6">
    <source>
        <dbReference type="Proteomes" id="UP001196870"/>
    </source>
</evidence>
<dbReference type="PANTHER" id="PTHR44757">
    <property type="entry name" value="DIGUANYLATE CYCLASE DGCP"/>
    <property type="match status" value="1"/>
</dbReference>
<reference evidence="6" key="1">
    <citation type="journal article" date="2021" name="Syst. Appl. Microbiol.">
        <title>Roseomonas hellenica sp. nov., isolated from roots of wild-growing Alkanna tinctoria.</title>
        <authorList>
            <person name="Rat A."/>
            <person name="Naranjo H.D."/>
            <person name="Lebbe L."/>
            <person name="Cnockaert M."/>
            <person name="Krigas N."/>
            <person name="Grigoriadou K."/>
            <person name="Maloupa E."/>
            <person name="Willems A."/>
        </authorList>
    </citation>
    <scope>NUCLEOTIDE SEQUENCE [LARGE SCALE GENOMIC DNA]</scope>
    <source>
        <strain evidence="6">LMG 31523</strain>
    </source>
</reference>
<feature type="coiled-coil region" evidence="1">
    <location>
        <begin position="326"/>
        <end position="353"/>
    </location>
</feature>
<name>A0ABS5ER74_9PROT</name>
<sequence>MLASPAHPDADWLPRGARWLVISGAALFVAACIAAGLLLSHLHRQFNADARRELGNLALVLARYTENSFRSVELLEDGLLEMVGSLNIRSGQEFDEQLSTLGVHLDLQARIAALVHVDAAFFANAQGIVVASSRSWPQTAAASIADRPYFEVLRDNPGRRRYLAPPTPGVRSGIRNIYLTRRIDTADGRFLGVVGAALSLSELEAFLSRIALGAGSAICVWRRDGVLMARHPPADAIIGGPPPGNLGFQNILQRGESGIYRARSAVDGEDRIVAARALTDYPVAVTVSRRGDDVLALWRREAGYTAAALLALAIAIPGVVLLGIRALRSRDLLEQARTEVRVLEEQRRSQAQIAHLAHHDPLTGLANRLLLRTRLDEAVARARRGQACAVLCLDLDHFKDVNDTLGHAFGDMLLRAVTERIRTVVRETDTIARLGGDEFAVVQTGVDHPDDAGVLAQRLIAALGVPFDLDGNHVMAGVSIGIAVAPDDGLDSNQLLQDADMALYRAKSAGRGCYRFFEAEMNAQALLRRTLQVDIRRGLQAGEFELFYQPQVSLPARRLTGFEALLRWRHPERGLLTPDRFVPLAEDMGLILPLGEWVLTQACAEAAAWPADKKLAVNLSPVQFTGSLVETVTTALHAAGLDAARLELEVTETVLLRETEATLVTLHRLRGLGVAIALDDFGTGYSSLGYLQRFPFDKVKIDRTFIRSLGKSRESDAIVRSVIDLCDALDMVTIAEGVETEEQRRILTAQGCDEAQGHLFGRPMTVPEIRDLLRVQIAPLPAPPRASA</sequence>
<dbReference type="PROSITE" id="PS50887">
    <property type="entry name" value="GGDEF"/>
    <property type="match status" value="1"/>
</dbReference>
<comment type="caution">
    <text evidence="5">The sequence shown here is derived from an EMBL/GenBank/DDBJ whole genome shotgun (WGS) entry which is preliminary data.</text>
</comment>
<dbReference type="CDD" id="cd12915">
    <property type="entry name" value="PDC2_DGC_like"/>
    <property type="match status" value="1"/>
</dbReference>
<dbReference type="Gene3D" id="3.30.450.20">
    <property type="entry name" value="PAS domain"/>
    <property type="match status" value="2"/>
</dbReference>
<dbReference type="InterPro" id="IPR035919">
    <property type="entry name" value="EAL_sf"/>
</dbReference>
<keyword evidence="6" id="KW-1185">Reference proteome</keyword>
<keyword evidence="1" id="KW-0175">Coiled coil</keyword>
<dbReference type="EMBL" id="JAAGBB010000001">
    <property type="protein sequence ID" value="MBR0662779.1"/>
    <property type="molecule type" value="Genomic_DNA"/>
</dbReference>
<evidence type="ECO:0000259" key="3">
    <source>
        <dbReference type="PROSITE" id="PS50883"/>
    </source>
</evidence>
<dbReference type="PANTHER" id="PTHR44757:SF2">
    <property type="entry name" value="BIOFILM ARCHITECTURE MAINTENANCE PROTEIN MBAA"/>
    <property type="match status" value="1"/>
</dbReference>
<protein>
    <submittedName>
        <fullName evidence="5">EAL domain-containing protein</fullName>
    </submittedName>
</protein>
<dbReference type="InterPro" id="IPR001633">
    <property type="entry name" value="EAL_dom"/>
</dbReference>
<dbReference type="PROSITE" id="PS50883">
    <property type="entry name" value="EAL"/>
    <property type="match status" value="1"/>
</dbReference>
<accession>A0ABS5ER74</accession>
<evidence type="ECO:0000256" key="1">
    <source>
        <dbReference type="SAM" id="Coils"/>
    </source>
</evidence>
<dbReference type="RefSeq" id="WP_211850270.1">
    <property type="nucleotide sequence ID" value="NZ_JAAGBB010000001.1"/>
</dbReference>
<evidence type="ECO:0000259" key="4">
    <source>
        <dbReference type="PROSITE" id="PS50887"/>
    </source>
</evidence>
<dbReference type="Proteomes" id="UP001196870">
    <property type="component" value="Unassembled WGS sequence"/>
</dbReference>
<dbReference type="InterPro" id="IPR000160">
    <property type="entry name" value="GGDEF_dom"/>
</dbReference>
<evidence type="ECO:0000313" key="5">
    <source>
        <dbReference type="EMBL" id="MBR0662779.1"/>
    </source>
</evidence>
<dbReference type="CDD" id="cd01949">
    <property type="entry name" value="GGDEF"/>
    <property type="match status" value="1"/>
</dbReference>
<feature type="domain" description="GGDEF" evidence="4">
    <location>
        <begin position="386"/>
        <end position="519"/>
    </location>
</feature>
<feature type="transmembrane region" description="Helical" evidence="2">
    <location>
        <begin position="306"/>
        <end position="327"/>
    </location>
</feature>
<dbReference type="SMART" id="SM00052">
    <property type="entry name" value="EAL"/>
    <property type="match status" value="1"/>
</dbReference>
<dbReference type="SMART" id="SM00267">
    <property type="entry name" value="GGDEF"/>
    <property type="match status" value="1"/>
</dbReference>
<feature type="transmembrane region" description="Helical" evidence="2">
    <location>
        <begin position="20"/>
        <end position="42"/>
    </location>
</feature>
<keyword evidence="2" id="KW-0812">Transmembrane</keyword>
<keyword evidence="2" id="KW-1133">Transmembrane helix</keyword>
<dbReference type="InterPro" id="IPR052155">
    <property type="entry name" value="Biofilm_reg_signaling"/>
</dbReference>
<dbReference type="NCBIfam" id="TIGR00254">
    <property type="entry name" value="GGDEF"/>
    <property type="match status" value="1"/>
</dbReference>
<dbReference type="InterPro" id="IPR043128">
    <property type="entry name" value="Rev_trsase/Diguanyl_cyclase"/>
</dbReference>
<dbReference type="Pfam" id="PF22588">
    <property type="entry name" value="dCache_1_like"/>
    <property type="match status" value="1"/>
</dbReference>
<dbReference type="SUPFAM" id="SSF141868">
    <property type="entry name" value="EAL domain-like"/>
    <property type="match status" value="1"/>
</dbReference>
<gene>
    <name evidence="5" type="ORF">GXW71_00285</name>
</gene>
<dbReference type="Pfam" id="PF00563">
    <property type="entry name" value="EAL"/>
    <property type="match status" value="1"/>
</dbReference>
<dbReference type="CDD" id="cd01948">
    <property type="entry name" value="EAL"/>
    <property type="match status" value="1"/>
</dbReference>
<dbReference type="InterPro" id="IPR029787">
    <property type="entry name" value="Nucleotide_cyclase"/>
</dbReference>